<evidence type="ECO:0000256" key="4">
    <source>
        <dbReference type="ARBA" id="ARBA00022692"/>
    </source>
</evidence>
<evidence type="ECO:0000259" key="10">
    <source>
        <dbReference type="Pfam" id="PF09813"/>
    </source>
</evidence>
<evidence type="ECO:0000256" key="5">
    <source>
        <dbReference type="ARBA" id="ARBA00022989"/>
    </source>
</evidence>
<keyword evidence="6 8" id="KW-0496">Mitochondrion</keyword>
<comment type="similarity">
    <text evidence="3 8">Belongs to the COA3 family.</text>
</comment>
<keyword evidence="4 8" id="KW-0812">Transmembrane</keyword>
<keyword evidence="5 8" id="KW-1133">Transmembrane helix</keyword>
<comment type="caution">
    <text evidence="11">The sequence shown here is derived from an EMBL/GenBank/DDBJ whole genome shotgun (WGS) entry which is preliminary data.</text>
</comment>
<dbReference type="EMBL" id="JAERUA010000022">
    <property type="protein sequence ID" value="KAI1884141.1"/>
    <property type="molecule type" value="Genomic_DNA"/>
</dbReference>
<dbReference type="InterPro" id="IPR018628">
    <property type="entry name" value="Coa3_CC"/>
</dbReference>
<dbReference type="PANTHER" id="PTHR15642:SF3">
    <property type="entry name" value="CYTOCHROME C OXIDASE ASSEMBLY FACTOR 3 HOMOLOG, MITOCHONDRIAL"/>
    <property type="match status" value="1"/>
</dbReference>
<dbReference type="GO" id="GO:0005743">
    <property type="term" value="C:mitochondrial inner membrane"/>
    <property type="evidence" value="ECO:0007669"/>
    <property type="project" value="UniProtKB-UniRule"/>
</dbReference>
<organism evidence="11 12">
    <name type="scientific">Albula goreensis</name>
    <dbReference type="NCBI Taxonomy" id="1534307"/>
    <lineage>
        <taxon>Eukaryota</taxon>
        <taxon>Metazoa</taxon>
        <taxon>Chordata</taxon>
        <taxon>Craniata</taxon>
        <taxon>Vertebrata</taxon>
        <taxon>Euteleostomi</taxon>
        <taxon>Actinopterygii</taxon>
        <taxon>Neopterygii</taxon>
        <taxon>Teleostei</taxon>
        <taxon>Albuliformes</taxon>
        <taxon>Albulidae</taxon>
        <taxon>Albula</taxon>
    </lineage>
</organism>
<name>A0A8T3CJI5_9TELE</name>
<evidence type="ECO:0000256" key="1">
    <source>
        <dbReference type="ARBA" id="ARBA00003429"/>
    </source>
</evidence>
<comment type="function">
    <text evidence="8">Required for assembly of cytochrome c oxidase (complex IV).</text>
</comment>
<gene>
    <name evidence="11" type="ORF">AGOR_G00223390</name>
</gene>
<dbReference type="AlphaFoldDB" id="A0A8T3CJI5"/>
<comment type="subunit">
    <text evidence="8">Component of 250-400 kDa complexes called cytochrome oxidase assembly intermediates or COA complexes.</text>
</comment>
<keyword evidence="12" id="KW-1185">Reference proteome</keyword>
<evidence type="ECO:0000256" key="3">
    <source>
        <dbReference type="ARBA" id="ARBA00007035"/>
    </source>
</evidence>
<feature type="transmembrane region" description="Helical" evidence="8">
    <location>
        <begin position="47"/>
        <end position="66"/>
    </location>
</feature>
<comment type="function">
    <text evidence="1">Core component of the MITRAC (mitochondrial translation regulation assembly intermediate of cytochrome c oxidase complex) complex, that regulates cytochrome c oxidase assembly. MITRAC complexes regulate both translation of mitochondrial encoded components and assembly of nuclear-encoded components imported in mitochondrion. Required for efficient translation of MT-CO1 and mitochondrial respiratory chain complex IV assembly.</text>
</comment>
<evidence type="ECO:0000256" key="9">
    <source>
        <dbReference type="SAM" id="MobiDB-lite"/>
    </source>
</evidence>
<keyword evidence="7 8" id="KW-0472">Membrane</keyword>
<accession>A0A8T3CJI5</accession>
<protein>
    <recommendedName>
        <fullName evidence="8">Cytochrome c oxidase assembly factor 3</fullName>
    </recommendedName>
</protein>
<evidence type="ECO:0000256" key="8">
    <source>
        <dbReference type="RuleBase" id="RU367056"/>
    </source>
</evidence>
<evidence type="ECO:0000256" key="7">
    <source>
        <dbReference type="ARBA" id="ARBA00023136"/>
    </source>
</evidence>
<dbReference type="Proteomes" id="UP000829720">
    <property type="component" value="Unassembled WGS sequence"/>
</dbReference>
<evidence type="ECO:0000256" key="6">
    <source>
        <dbReference type="ARBA" id="ARBA00023128"/>
    </source>
</evidence>
<proteinExistence type="inferred from homology"/>
<dbReference type="Pfam" id="PF09813">
    <property type="entry name" value="Coa3_cc"/>
    <property type="match status" value="1"/>
</dbReference>
<dbReference type="OrthoDB" id="10018333at2759"/>
<dbReference type="GO" id="GO:0033617">
    <property type="term" value="P:mitochondrial respiratory chain complex IV assembly"/>
    <property type="evidence" value="ECO:0007669"/>
    <property type="project" value="UniProtKB-UniRule"/>
</dbReference>
<evidence type="ECO:0000313" key="12">
    <source>
        <dbReference type="Proteomes" id="UP000829720"/>
    </source>
</evidence>
<evidence type="ECO:0000313" key="11">
    <source>
        <dbReference type="EMBL" id="KAI1884141.1"/>
    </source>
</evidence>
<keyword evidence="8" id="KW-0999">Mitochondrion inner membrane</keyword>
<feature type="domain" description="Cytochrome c oxidase assembly factor 3 mitochondrial coiled-coil" evidence="10">
    <location>
        <begin position="34"/>
        <end position="80"/>
    </location>
</feature>
<comment type="subcellular location">
    <subcellularLocation>
        <location evidence="2">Mitochondrion membrane</location>
        <topology evidence="2">Single-pass membrane protein</topology>
    </subcellularLocation>
</comment>
<sequence>MADKEGKGTSGQVAFVDQTDPKKTLSAAQKEFIRRGNHMRRLRGRNVATGIIIGTFVMGVFGYTVYSVSQEKIMDELDEEARIHQWRGPKTGANS</sequence>
<evidence type="ECO:0000256" key="2">
    <source>
        <dbReference type="ARBA" id="ARBA00004304"/>
    </source>
</evidence>
<dbReference type="InterPro" id="IPR041752">
    <property type="entry name" value="Coa3"/>
</dbReference>
<feature type="region of interest" description="Disordered" evidence="9">
    <location>
        <begin position="1"/>
        <end position="20"/>
    </location>
</feature>
<reference evidence="11" key="1">
    <citation type="submission" date="2021-01" db="EMBL/GenBank/DDBJ databases">
        <authorList>
            <person name="Zahm M."/>
            <person name="Roques C."/>
            <person name="Cabau C."/>
            <person name="Klopp C."/>
            <person name="Donnadieu C."/>
            <person name="Jouanno E."/>
            <person name="Lampietro C."/>
            <person name="Louis A."/>
            <person name="Herpin A."/>
            <person name="Echchiki A."/>
            <person name="Berthelot C."/>
            <person name="Parey E."/>
            <person name="Roest-Crollius H."/>
            <person name="Braasch I."/>
            <person name="Postlethwait J."/>
            <person name="Bobe J."/>
            <person name="Montfort J."/>
            <person name="Bouchez O."/>
            <person name="Begum T."/>
            <person name="Mejri S."/>
            <person name="Adams A."/>
            <person name="Chen W.-J."/>
            <person name="Guiguen Y."/>
        </authorList>
    </citation>
    <scope>NUCLEOTIDE SEQUENCE</scope>
    <source>
        <tissue evidence="11">Blood</tissue>
    </source>
</reference>
<dbReference type="PANTHER" id="PTHR15642">
    <property type="entry name" value="CYTOCHROME C OXIDASE ASSEMBLY FACTOR 3, MITOCHONDRIAL"/>
    <property type="match status" value="1"/>
</dbReference>